<dbReference type="Pfam" id="PF01381">
    <property type="entry name" value="HTH_3"/>
    <property type="match status" value="1"/>
</dbReference>
<dbReference type="InterPro" id="IPR001387">
    <property type="entry name" value="Cro/C1-type_HTH"/>
</dbReference>
<dbReference type="InterPro" id="IPR010359">
    <property type="entry name" value="IrrE_HExxH"/>
</dbReference>
<keyword evidence="4" id="KW-1185">Reference proteome</keyword>
<name>A0A1I7AN51_9HYPH</name>
<proteinExistence type="inferred from homology"/>
<gene>
    <name evidence="3" type="ORF">SAMN05444141_103213</name>
</gene>
<reference evidence="4" key="1">
    <citation type="submission" date="2016-10" db="EMBL/GenBank/DDBJ databases">
        <authorList>
            <person name="Varghese N."/>
            <person name="Submissions S."/>
        </authorList>
    </citation>
    <scope>NUCLEOTIDE SEQUENCE [LARGE SCALE GENOMIC DNA]</scope>
    <source>
        <strain evidence="4">DSM 17465</strain>
    </source>
</reference>
<dbReference type="EMBL" id="FPBD01000003">
    <property type="protein sequence ID" value="SFT76286.1"/>
    <property type="molecule type" value="Genomic_DNA"/>
</dbReference>
<sequence length="357" mass="40366">MFSAKRLKLARYRRKLSGKRLAEIADLTPITISKAENGHQPDDATIVKIAKALNYPLDFFYLEDPELLETKAVSFRSLKKMSAAERNASLAAGSNGIALYDWIDQRFNLPTPDLIDLSKERERPETAARLLRQHWGLGDRPIGNLLKLYESKGIRILSLSENTPHVDAYSFWHSDKPYIFLNQQKTAERSNFDSAHELAHLVLHFHAARESAPIEDAEKQADQFASAFLMPEADVKSTLGLTHSAAQIIKAKNRWKVSAMALATRLHGLNMISDWIYRSLIIELGKRGYRRGEPIGVERESSIVLEKVLTALWKNGLTRKDIASDLNLPWEEVETLIFDLSGHLPPRPQKPNLSVVN</sequence>
<dbReference type="Proteomes" id="UP000183371">
    <property type="component" value="Unassembled WGS sequence"/>
</dbReference>
<dbReference type="Gene3D" id="1.10.10.2910">
    <property type="match status" value="1"/>
</dbReference>
<dbReference type="Pfam" id="PF06114">
    <property type="entry name" value="Peptidase_M78"/>
    <property type="match status" value="1"/>
</dbReference>
<evidence type="ECO:0000256" key="1">
    <source>
        <dbReference type="ARBA" id="ARBA00007227"/>
    </source>
</evidence>
<dbReference type="InterPro" id="IPR010982">
    <property type="entry name" value="Lambda_DNA-bd_dom_sf"/>
</dbReference>
<dbReference type="PROSITE" id="PS50943">
    <property type="entry name" value="HTH_CROC1"/>
    <property type="match status" value="1"/>
</dbReference>
<evidence type="ECO:0000313" key="3">
    <source>
        <dbReference type="EMBL" id="SFT76286.1"/>
    </source>
</evidence>
<evidence type="ECO:0000259" key="2">
    <source>
        <dbReference type="PROSITE" id="PS50943"/>
    </source>
</evidence>
<comment type="similarity">
    <text evidence="1">Belongs to the short-chain fatty acyl-CoA assimilation regulator (ScfR) family.</text>
</comment>
<dbReference type="SUPFAM" id="SSF47413">
    <property type="entry name" value="lambda repressor-like DNA-binding domains"/>
    <property type="match status" value="1"/>
</dbReference>
<dbReference type="AlphaFoldDB" id="A0A1I7AN51"/>
<dbReference type="Gene3D" id="1.10.260.40">
    <property type="entry name" value="lambda repressor-like DNA-binding domains"/>
    <property type="match status" value="1"/>
</dbReference>
<evidence type="ECO:0000313" key="4">
    <source>
        <dbReference type="Proteomes" id="UP000183371"/>
    </source>
</evidence>
<protein>
    <submittedName>
        <fullName evidence="3">Zn-dependent peptidase ImmA, M78 family</fullName>
    </submittedName>
</protein>
<accession>A0A1I7AN51</accession>
<dbReference type="PANTHER" id="PTHR43236:SF1">
    <property type="entry name" value="BLL7220 PROTEIN"/>
    <property type="match status" value="1"/>
</dbReference>
<organism evidence="3 4">
    <name type="scientific">Pseudovibrio denitrificans</name>
    <dbReference type="NCBI Taxonomy" id="258256"/>
    <lineage>
        <taxon>Bacteria</taxon>
        <taxon>Pseudomonadati</taxon>
        <taxon>Pseudomonadota</taxon>
        <taxon>Alphaproteobacteria</taxon>
        <taxon>Hyphomicrobiales</taxon>
        <taxon>Stappiaceae</taxon>
        <taxon>Pseudovibrio</taxon>
    </lineage>
</organism>
<dbReference type="RefSeq" id="WP_083416796.1">
    <property type="nucleotide sequence ID" value="NZ_FPBD01000003.1"/>
</dbReference>
<dbReference type="CDD" id="cd00093">
    <property type="entry name" value="HTH_XRE"/>
    <property type="match status" value="1"/>
</dbReference>
<dbReference type="PANTHER" id="PTHR43236">
    <property type="entry name" value="ANTITOXIN HIGA1"/>
    <property type="match status" value="1"/>
</dbReference>
<feature type="domain" description="HTH cro/C1-type" evidence="2">
    <location>
        <begin position="7"/>
        <end position="60"/>
    </location>
</feature>
<dbReference type="GO" id="GO:0003677">
    <property type="term" value="F:DNA binding"/>
    <property type="evidence" value="ECO:0007669"/>
    <property type="project" value="InterPro"/>
</dbReference>
<dbReference type="SMART" id="SM00530">
    <property type="entry name" value="HTH_XRE"/>
    <property type="match status" value="1"/>
</dbReference>
<dbReference type="InterPro" id="IPR052345">
    <property type="entry name" value="Rad_response_metalloprotease"/>
</dbReference>